<dbReference type="PIRSF" id="PIRSF018249">
    <property type="entry name" value="MyrA_prd"/>
    <property type="match status" value="1"/>
</dbReference>
<keyword evidence="2" id="KW-0949">S-adenosyl-L-methionine</keyword>
<evidence type="ECO:0000259" key="3">
    <source>
        <dbReference type="Pfam" id="PF13847"/>
    </source>
</evidence>
<evidence type="ECO:0000256" key="1">
    <source>
        <dbReference type="PIRSR" id="PIRSR018249-1"/>
    </source>
</evidence>
<keyword evidence="1" id="KW-0479">Metal-binding</keyword>
<evidence type="ECO:0000259" key="4">
    <source>
        <dbReference type="Pfam" id="PF21302"/>
    </source>
</evidence>
<feature type="binding site" evidence="1">
    <location>
        <position position="9"/>
    </location>
    <ligand>
        <name>Zn(2+)</name>
        <dbReference type="ChEBI" id="CHEBI:29105"/>
    </ligand>
</feature>
<dbReference type="InterPro" id="IPR016718">
    <property type="entry name" value="rRNA_m1G-MeTrfase_A_prd"/>
</dbReference>
<accession>A0A926I8G8</accession>
<feature type="domain" description="Methyltransferase" evidence="3">
    <location>
        <begin position="88"/>
        <end position="187"/>
    </location>
</feature>
<dbReference type="Gene3D" id="3.40.50.150">
    <property type="entry name" value="Vaccinia Virus protein VP39"/>
    <property type="match status" value="1"/>
</dbReference>
<feature type="binding site" evidence="2">
    <location>
        <position position="190"/>
    </location>
    <ligand>
        <name>S-adenosyl-L-methionine</name>
        <dbReference type="ChEBI" id="CHEBI:59789"/>
    </ligand>
</feature>
<dbReference type="EMBL" id="JACRSV010000005">
    <property type="protein sequence ID" value="MBC8560896.1"/>
    <property type="molecule type" value="Genomic_DNA"/>
</dbReference>
<feature type="binding site" evidence="1">
    <location>
        <position position="6"/>
    </location>
    <ligand>
        <name>Zn(2+)</name>
        <dbReference type="ChEBI" id="CHEBI:29105"/>
    </ligand>
</feature>
<keyword evidence="1" id="KW-0862">Zinc</keyword>
<keyword evidence="5" id="KW-0808">Transferase</keyword>
<comment type="caution">
    <text evidence="5">The sequence shown here is derived from an EMBL/GenBank/DDBJ whole genome shotgun (WGS) entry which is preliminary data.</text>
</comment>
<dbReference type="AlphaFoldDB" id="A0A926I8G8"/>
<protein>
    <submittedName>
        <fullName evidence="5">Methyltransferase domain-containing protein</fullName>
    </submittedName>
</protein>
<keyword evidence="6" id="KW-1185">Reference proteome</keyword>
<dbReference type="SUPFAM" id="SSF53335">
    <property type="entry name" value="S-adenosyl-L-methionine-dependent methyltransferases"/>
    <property type="match status" value="1"/>
</dbReference>
<dbReference type="InterPro" id="IPR048647">
    <property type="entry name" value="RlmA_N"/>
</dbReference>
<dbReference type="PANTHER" id="PTHR43460:SF1">
    <property type="entry name" value="METHYLTRANSFERASE TYPE 11 DOMAIN-CONTAINING PROTEIN"/>
    <property type="match status" value="1"/>
</dbReference>
<dbReference type="RefSeq" id="WP_249296190.1">
    <property type="nucleotide sequence ID" value="NZ_JACRSV010000005.1"/>
</dbReference>
<feature type="domain" description="23S rRNA (guanine(745)-N(1))-methyltransferase N-terminal" evidence="4">
    <location>
        <begin position="4"/>
        <end position="47"/>
    </location>
</feature>
<name>A0A926I8G8_9FIRM</name>
<gene>
    <name evidence="5" type="ORF">H8710_12550</name>
</gene>
<dbReference type="InterPro" id="IPR025714">
    <property type="entry name" value="Methyltranfer_dom"/>
</dbReference>
<dbReference type="GO" id="GO:0008168">
    <property type="term" value="F:methyltransferase activity"/>
    <property type="evidence" value="ECO:0007669"/>
    <property type="project" value="UniProtKB-KW"/>
</dbReference>
<reference evidence="5" key="1">
    <citation type="submission" date="2020-08" db="EMBL/GenBank/DDBJ databases">
        <title>Genome public.</title>
        <authorList>
            <person name="Liu C."/>
            <person name="Sun Q."/>
        </authorList>
    </citation>
    <scope>NUCLEOTIDE SEQUENCE</scope>
    <source>
        <strain evidence="5">NSJ-33</strain>
    </source>
</reference>
<dbReference type="PANTHER" id="PTHR43460">
    <property type="entry name" value="METHYLTRANSFERASE"/>
    <property type="match status" value="1"/>
</dbReference>
<dbReference type="CDD" id="cd02440">
    <property type="entry name" value="AdoMet_MTases"/>
    <property type="match status" value="1"/>
</dbReference>
<organism evidence="5 6">
    <name type="scientific">Fumia xinanensis</name>
    <dbReference type="NCBI Taxonomy" id="2763659"/>
    <lineage>
        <taxon>Bacteria</taxon>
        <taxon>Bacillati</taxon>
        <taxon>Bacillota</taxon>
        <taxon>Clostridia</taxon>
        <taxon>Eubacteriales</taxon>
        <taxon>Oscillospiraceae</taxon>
        <taxon>Fumia</taxon>
    </lineage>
</organism>
<feature type="binding site" evidence="1">
    <location>
        <position position="26"/>
    </location>
    <ligand>
        <name>Zn(2+)</name>
        <dbReference type="ChEBI" id="CHEBI:29105"/>
    </ligand>
</feature>
<feature type="binding site" evidence="2">
    <location>
        <begin position="99"/>
        <end position="100"/>
    </location>
    <ligand>
        <name>S-adenosyl-L-methionine</name>
        <dbReference type="ChEBI" id="CHEBI:59789"/>
    </ligand>
</feature>
<dbReference type="InterPro" id="IPR029063">
    <property type="entry name" value="SAM-dependent_MTases_sf"/>
</dbReference>
<evidence type="ECO:0000313" key="6">
    <source>
        <dbReference type="Proteomes" id="UP000610760"/>
    </source>
</evidence>
<evidence type="ECO:0000313" key="5">
    <source>
        <dbReference type="EMBL" id="MBC8560896.1"/>
    </source>
</evidence>
<dbReference type="Pfam" id="PF21302">
    <property type="entry name" value="Zn_ribbon_RlmA"/>
    <property type="match status" value="1"/>
</dbReference>
<dbReference type="Proteomes" id="UP000610760">
    <property type="component" value="Unassembled WGS sequence"/>
</dbReference>
<proteinExistence type="predicted"/>
<dbReference type="Pfam" id="PF13847">
    <property type="entry name" value="Methyltransf_31"/>
    <property type="match status" value="1"/>
</dbReference>
<dbReference type="GO" id="GO:0032259">
    <property type="term" value="P:methylation"/>
    <property type="evidence" value="ECO:0007669"/>
    <property type="project" value="UniProtKB-KW"/>
</dbReference>
<feature type="binding site" evidence="1">
    <location>
        <position position="22"/>
    </location>
    <ligand>
        <name>Zn(2+)</name>
        <dbReference type="ChEBI" id="CHEBI:29105"/>
    </ligand>
</feature>
<keyword evidence="5" id="KW-0489">Methyltransferase</keyword>
<dbReference type="GO" id="GO:0046872">
    <property type="term" value="F:metal ion binding"/>
    <property type="evidence" value="ECO:0007669"/>
    <property type="project" value="UniProtKB-KW"/>
</dbReference>
<feature type="binding site" evidence="2">
    <location>
        <position position="68"/>
    </location>
    <ligand>
        <name>S-adenosyl-L-methionine</name>
        <dbReference type="ChEBI" id="CHEBI:59789"/>
    </ligand>
</feature>
<dbReference type="InterPro" id="IPR052939">
    <property type="entry name" value="23S_rRNA_MeTrnsfrase_RlmA"/>
</dbReference>
<sequence length="276" mass="31521">MSLFICPVCGKPLEQQVKSYCCSNRHNFDRAKSGYVNLLPIKGKHSKVPGDNKLMVAARQEFLHEGYYLPLCKQLCEVVAAHLAKIDGEITILDAGCGEGYYTSYLYHFLKEVGIRAQMMGVDISKFALDKAAKKDRDIAYAVGSIFHLPVGDYCCDLLLNLFAPYCGEEFLRVLKPQGLMAMVIPGERHLWELKQVLYDEPYPNEVKDYTLDGFEIVERKLVQEQIGLRCQKDISNLFTMTPYYYKTPQRGAERLSALSSLKTEIEFEVLLYRKK</sequence>
<evidence type="ECO:0000256" key="2">
    <source>
        <dbReference type="PIRSR" id="PIRSR018249-2"/>
    </source>
</evidence>